<keyword evidence="7" id="KW-1185">Reference proteome</keyword>
<feature type="domain" description="Peptidase M56" evidence="4">
    <location>
        <begin position="143"/>
        <end position="236"/>
    </location>
</feature>
<evidence type="ECO:0000259" key="4">
    <source>
        <dbReference type="Pfam" id="PF05569"/>
    </source>
</evidence>
<evidence type="ECO:0000259" key="5">
    <source>
        <dbReference type="Pfam" id="PF07715"/>
    </source>
</evidence>
<dbReference type="PANTHER" id="PTHR34978">
    <property type="entry name" value="POSSIBLE SENSOR-TRANSDUCER PROTEIN BLAR"/>
    <property type="match status" value="1"/>
</dbReference>
<reference evidence="6" key="2">
    <citation type="submission" date="2020-09" db="EMBL/GenBank/DDBJ databases">
        <authorList>
            <person name="Sun Q."/>
            <person name="Zhou Y."/>
        </authorList>
    </citation>
    <scope>NUCLEOTIDE SEQUENCE</scope>
    <source>
        <strain evidence="6">CGMCC 1.15290</strain>
    </source>
</reference>
<dbReference type="PANTHER" id="PTHR34978:SF3">
    <property type="entry name" value="SLR0241 PROTEIN"/>
    <property type="match status" value="1"/>
</dbReference>
<evidence type="ECO:0000256" key="2">
    <source>
        <dbReference type="SAM" id="MobiDB-lite"/>
    </source>
</evidence>
<accession>A0A917MTA5</accession>
<dbReference type="InterPro" id="IPR037066">
    <property type="entry name" value="Plug_dom_sf"/>
</dbReference>
<comment type="subcellular location">
    <subcellularLocation>
        <location evidence="1">Cell outer membrane</location>
        <topology evidence="1">Multi-pass membrane protein</topology>
    </subcellularLocation>
</comment>
<dbReference type="GO" id="GO:0009279">
    <property type="term" value="C:cell outer membrane"/>
    <property type="evidence" value="ECO:0007669"/>
    <property type="project" value="UniProtKB-SubCell"/>
</dbReference>
<dbReference type="EMBL" id="BMIB01000001">
    <property type="protein sequence ID" value="GGH62366.1"/>
    <property type="molecule type" value="Genomic_DNA"/>
</dbReference>
<feature type="transmembrane region" description="Helical" evidence="3">
    <location>
        <begin position="20"/>
        <end position="40"/>
    </location>
</feature>
<keyword evidence="1" id="KW-1134">Transmembrane beta strand</keyword>
<reference evidence="6" key="1">
    <citation type="journal article" date="2014" name="Int. J. Syst. Evol. Microbiol.">
        <title>Complete genome sequence of Corynebacterium casei LMG S-19264T (=DSM 44701T), isolated from a smear-ripened cheese.</title>
        <authorList>
            <consortium name="US DOE Joint Genome Institute (JGI-PGF)"/>
            <person name="Walter F."/>
            <person name="Albersmeier A."/>
            <person name="Kalinowski J."/>
            <person name="Ruckert C."/>
        </authorList>
    </citation>
    <scope>NUCLEOTIDE SEQUENCE</scope>
    <source>
        <strain evidence="6">CGMCC 1.15290</strain>
    </source>
</reference>
<dbReference type="InterPro" id="IPR039426">
    <property type="entry name" value="TonB-dep_rcpt-like"/>
</dbReference>
<evidence type="ECO:0008006" key="8">
    <source>
        <dbReference type="Google" id="ProtNLM"/>
    </source>
</evidence>
<comment type="caution">
    <text evidence="6">The sequence shown here is derived from an EMBL/GenBank/DDBJ whole genome shotgun (WGS) entry which is preliminary data.</text>
</comment>
<dbReference type="Proteomes" id="UP000627292">
    <property type="component" value="Unassembled WGS sequence"/>
</dbReference>
<feature type="transmembrane region" description="Helical" evidence="3">
    <location>
        <begin position="247"/>
        <end position="266"/>
    </location>
</feature>
<dbReference type="AlphaFoldDB" id="A0A917MTA5"/>
<dbReference type="InterPro" id="IPR023997">
    <property type="entry name" value="TonB-dep_OMP_SusC/RagA_CS"/>
</dbReference>
<evidence type="ECO:0000256" key="3">
    <source>
        <dbReference type="SAM" id="Phobius"/>
    </source>
</evidence>
<keyword evidence="1" id="KW-0998">Cell outer membrane</keyword>
<dbReference type="PROSITE" id="PS52016">
    <property type="entry name" value="TONB_DEPENDENT_REC_3"/>
    <property type="match status" value="1"/>
</dbReference>
<dbReference type="InterPro" id="IPR052173">
    <property type="entry name" value="Beta-lactam_resp_regulator"/>
</dbReference>
<comment type="similarity">
    <text evidence="1">Belongs to the TonB-dependent receptor family.</text>
</comment>
<dbReference type="Pfam" id="PF05569">
    <property type="entry name" value="Peptidase_M56"/>
    <property type="match status" value="1"/>
</dbReference>
<keyword evidence="1 3" id="KW-0812">Transmembrane</keyword>
<feature type="domain" description="TonB-dependent receptor plug" evidence="5">
    <location>
        <begin position="369"/>
        <end position="416"/>
    </location>
</feature>
<dbReference type="Gene3D" id="2.170.130.10">
    <property type="entry name" value="TonB-dependent receptor, plug domain"/>
    <property type="match status" value="1"/>
</dbReference>
<evidence type="ECO:0000313" key="6">
    <source>
        <dbReference type="EMBL" id="GGH62366.1"/>
    </source>
</evidence>
<name>A0A917MTA5_9BACT</name>
<keyword evidence="1" id="KW-0813">Transport</keyword>
<dbReference type="Pfam" id="PF07715">
    <property type="entry name" value="Plug"/>
    <property type="match status" value="1"/>
</dbReference>
<proteinExistence type="inferred from homology"/>
<evidence type="ECO:0000313" key="7">
    <source>
        <dbReference type="Proteomes" id="UP000627292"/>
    </source>
</evidence>
<organism evidence="6 7">
    <name type="scientific">Filimonas zeae</name>
    <dbReference type="NCBI Taxonomy" id="1737353"/>
    <lineage>
        <taxon>Bacteria</taxon>
        <taxon>Pseudomonadati</taxon>
        <taxon>Bacteroidota</taxon>
        <taxon>Chitinophagia</taxon>
        <taxon>Chitinophagales</taxon>
        <taxon>Chitinophagaceae</taxon>
        <taxon>Filimonas</taxon>
    </lineage>
</organism>
<protein>
    <recommendedName>
        <fullName evidence="8">TonB-dependent outer membrane receptor, SusC/RagA subfamily, signature region</fullName>
    </recommendedName>
</protein>
<sequence>MAYYWFALRDKQFHQYNRFYLLFAAAGSMLLPLIQIEWFVQSHNATAVKLMQVIYTTGTHTYMPVAVNWWYMLVIAITTVSLLMLLKQTVGMLKLKRLKQRYPHNRYSQEFLFIETDLPQAPFTFFDWLFWRNDLDTGTETGKQILLHEITHIQQKHTWDKLFMRITLCFYWMNPFFWLLQRELYMVHEFIADNRAIANKDAGAFAAMLLNSSLGKFPYPIAQPFFYSPIKRRLTMFTTSKQPRYSYARRMMALPVTGIIVLLFAVRVKAEHLQQLNKAAQTSTHAEQQDTTKKAGTSKAGKATFTAEPQQRKSVTIKVRSAGEKEATTILNADTVTIESAAQNKVVLTGEVVMVKATGTSAKKAKTGPEPLYYIDDVLVTKADMEALTPNSIESINVLKDSEATSRYGAAAANGVILIYTKK</sequence>
<feature type="region of interest" description="Disordered" evidence="2">
    <location>
        <begin position="279"/>
        <end position="309"/>
    </location>
</feature>
<gene>
    <name evidence="6" type="ORF">GCM10011379_12260</name>
</gene>
<keyword evidence="1 3" id="KW-0472">Membrane</keyword>
<dbReference type="InterPro" id="IPR012910">
    <property type="entry name" value="Plug_dom"/>
</dbReference>
<dbReference type="SUPFAM" id="SSF56935">
    <property type="entry name" value="Porins"/>
    <property type="match status" value="1"/>
</dbReference>
<dbReference type="CDD" id="cd07341">
    <property type="entry name" value="M56_BlaR1_MecR1_like"/>
    <property type="match status" value="1"/>
</dbReference>
<dbReference type="InterPro" id="IPR008756">
    <property type="entry name" value="Peptidase_M56"/>
</dbReference>
<dbReference type="NCBIfam" id="TIGR04057">
    <property type="entry name" value="SusC_RagA_signa"/>
    <property type="match status" value="1"/>
</dbReference>
<evidence type="ECO:0000256" key="1">
    <source>
        <dbReference type="PROSITE-ProRule" id="PRU01360"/>
    </source>
</evidence>
<feature type="compositionally biased region" description="Low complexity" evidence="2">
    <location>
        <begin position="294"/>
        <end position="307"/>
    </location>
</feature>
<keyword evidence="3" id="KW-1133">Transmembrane helix</keyword>
<feature type="transmembrane region" description="Helical" evidence="3">
    <location>
        <begin position="69"/>
        <end position="86"/>
    </location>
</feature>